<dbReference type="InterPro" id="IPR029063">
    <property type="entry name" value="SAM-dependent_MTases_sf"/>
</dbReference>
<dbReference type="AlphaFoldDB" id="A0AAV4MNY8"/>
<organism evidence="1 2">
    <name type="scientific">Caerostris extrusa</name>
    <name type="common">Bark spider</name>
    <name type="synonym">Caerostris bankana</name>
    <dbReference type="NCBI Taxonomy" id="172846"/>
    <lineage>
        <taxon>Eukaryota</taxon>
        <taxon>Metazoa</taxon>
        <taxon>Ecdysozoa</taxon>
        <taxon>Arthropoda</taxon>
        <taxon>Chelicerata</taxon>
        <taxon>Arachnida</taxon>
        <taxon>Araneae</taxon>
        <taxon>Araneomorphae</taxon>
        <taxon>Entelegynae</taxon>
        <taxon>Araneoidea</taxon>
        <taxon>Araneidae</taxon>
        <taxon>Caerostris</taxon>
    </lineage>
</organism>
<reference evidence="1 2" key="1">
    <citation type="submission" date="2021-06" db="EMBL/GenBank/DDBJ databases">
        <title>Caerostris extrusa draft genome.</title>
        <authorList>
            <person name="Kono N."/>
            <person name="Arakawa K."/>
        </authorList>
    </citation>
    <scope>NUCLEOTIDE SEQUENCE [LARGE SCALE GENOMIC DNA]</scope>
</reference>
<evidence type="ECO:0008006" key="3">
    <source>
        <dbReference type="Google" id="ProtNLM"/>
    </source>
</evidence>
<gene>
    <name evidence="1" type="ORF">CEXT_768561</name>
</gene>
<accession>A0AAV4MNY8</accession>
<name>A0AAV4MNY8_CAEEX</name>
<dbReference type="Gene3D" id="3.40.50.150">
    <property type="entry name" value="Vaccinia Virus protein VP39"/>
    <property type="match status" value="1"/>
</dbReference>
<protein>
    <recommendedName>
        <fullName evidence="3">Methyltransferase type 11 domain-containing protein</fullName>
    </recommendedName>
</protein>
<dbReference type="SUPFAM" id="SSF53335">
    <property type="entry name" value="S-adenosyl-L-methionine-dependent methyltransferases"/>
    <property type="match status" value="1"/>
</dbReference>
<evidence type="ECO:0000313" key="1">
    <source>
        <dbReference type="EMBL" id="GIX73242.1"/>
    </source>
</evidence>
<proteinExistence type="predicted"/>
<dbReference type="EMBL" id="BPLR01019930">
    <property type="protein sequence ID" value="GIX73242.1"/>
    <property type="molecule type" value="Genomic_DNA"/>
</dbReference>
<keyword evidence="2" id="KW-1185">Reference proteome</keyword>
<sequence>MSTARILVKEIEASIYFFRSLQVYPQWENLAGESVMIVGCRSGFSEKCFFDHFPSAEKVIAIDGLNVIHYVKQTNVNPKIEYNVADISKRSTLLSWECQMSRIFSPQLFHTVNLEQAFENIHFLLRPGGEAAIFFLNRSAVNDSYEATIKHPEFEEFYQKSKHTFRKLHQFFEMHEYCRKSWTARHLQHNYLLRHYLYSVNIPDEIEGEFHDKYCSIFENYAEKNPTDEYTLNVH</sequence>
<evidence type="ECO:0000313" key="2">
    <source>
        <dbReference type="Proteomes" id="UP001054945"/>
    </source>
</evidence>
<comment type="caution">
    <text evidence="1">The sequence shown here is derived from an EMBL/GenBank/DDBJ whole genome shotgun (WGS) entry which is preliminary data.</text>
</comment>
<dbReference type="Proteomes" id="UP001054945">
    <property type="component" value="Unassembled WGS sequence"/>
</dbReference>